<evidence type="ECO:0000256" key="7">
    <source>
        <dbReference type="ARBA" id="ARBA00023132"/>
    </source>
</evidence>
<dbReference type="PANTHER" id="PTHR12960:SF0">
    <property type="entry name" value="MRNA EXPORT FACTOR GLE1"/>
    <property type="match status" value="1"/>
</dbReference>
<protein>
    <recommendedName>
        <fullName evidence="9">mRNA export factor GLE1</fullName>
    </recommendedName>
    <alternativeName>
        <fullName evidence="10">Nucleoporin GLE1</fullName>
    </alternativeName>
</protein>
<evidence type="ECO:0000256" key="1">
    <source>
        <dbReference type="ARBA" id="ARBA00004567"/>
    </source>
</evidence>
<dbReference type="PANTHER" id="PTHR12960">
    <property type="entry name" value="GLE-1-RELATED"/>
    <property type="match status" value="1"/>
</dbReference>
<organism evidence="13 14">
    <name type="scientific">Jimgerdemannia flammicorona</name>
    <dbReference type="NCBI Taxonomy" id="994334"/>
    <lineage>
        <taxon>Eukaryota</taxon>
        <taxon>Fungi</taxon>
        <taxon>Fungi incertae sedis</taxon>
        <taxon>Mucoromycota</taxon>
        <taxon>Mucoromycotina</taxon>
        <taxon>Endogonomycetes</taxon>
        <taxon>Endogonales</taxon>
        <taxon>Endogonaceae</taxon>
        <taxon>Jimgerdemannia</taxon>
    </lineage>
</organism>
<keyword evidence="11" id="KW-0175">Coiled coil</keyword>
<dbReference type="Gene3D" id="1.25.40.510">
    <property type="entry name" value="GLE1-like"/>
    <property type="match status" value="1"/>
</dbReference>
<keyword evidence="14" id="KW-1185">Reference proteome</keyword>
<dbReference type="GO" id="GO:0005543">
    <property type="term" value="F:phospholipid binding"/>
    <property type="evidence" value="ECO:0007669"/>
    <property type="project" value="TreeGrafter"/>
</dbReference>
<evidence type="ECO:0000256" key="4">
    <source>
        <dbReference type="ARBA" id="ARBA00022816"/>
    </source>
</evidence>
<dbReference type="EMBL" id="RBNJ01009990">
    <property type="protein sequence ID" value="RUS26641.1"/>
    <property type="molecule type" value="Genomic_DNA"/>
</dbReference>
<dbReference type="InterPro" id="IPR012476">
    <property type="entry name" value="GLE1"/>
</dbReference>
<evidence type="ECO:0000256" key="10">
    <source>
        <dbReference type="ARBA" id="ARBA00029983"/>
    </source>
</evidence>
<name>A0A433QA45_9FUNG</name>
<dbReference type="GO" id="GO:0015031">
    <property type="term" value="P:protein transport"/>
    <property type="evidence" value="ECO:0007669"/>
    <property type="project" value="UniProtKB-KW"/>
</dbReference>
<comment type="subcellular location">
    <subcellularLocation>
        <location evidence="1">Nucleus</location>
        <location evidence="1">Nuclear pore complex</location>
    </subcellularLocation>
</comment>
<keyword evidence="6" id="KW-0811">Translocation</keyword>
<evidence type="ECO:0000256" key="12">
    <source>
        <dbReference type="SAM" id="MobiDB-lite"/>
    </source>
</evidence>
<keyword evidence="8" id="KW-0539">Nucleus</keyword>
<feature type="coiled-coil region" evidence="11">
    <location>
        <begin position="123"/>
        <end position="157"/>
    </location>
</feature>
<reference evidence="13 14" key="1">
    <citation type="journal article" date="2018" name="New Phytol.">
        <title>Phylogenomics of Endogonaceae and evolution of mycorrhizas within Mucoromycota.</title>
        <authorList>
            <person name="Chang Y."/>
            <person name="Desiro A."/>
            <person name="Na H."/>
            <person name="Sandor L."/>
            <person name="Lipzen A."/>
            <person name="Clum A."/>
            <person name="Barry K."/>
            <person name="Grigoriev I.V."/>
            <person name="Martin F.M."/>
            <person name="Stajich J.E."/>
            <person name="Smith M.E."/>
            <person name="Bonito G."/>
            <person name="Spatafora J.W."/>
        </authorList>
    </citation>
    <scope>NUCLEOTIDE SEQUENCE [LARGE SCALE GENOMIC DNA]</scope>
    <source>
        <strain evidence="13 14">AD002</strain>
    </source>
</reference>
<evidence type="ECO:0000313" key="14">
    <source>
        <dbReference type="Proteomes" id="UP000274822"/>
    </source>
</evidence>
<evidence type="ECO:0000313" key="13">
    <source>
        <dbReference type="EMBL" id="RUS26641.1"/>
    </source>
</evidence>
<dbReference type="GO" id="GO:0000822">
    <property type="term" value="F:inositol hexakisphosphate binding"/>
    <property type="evidence" value="ECO:0007669"/>
    <property type="project" value="TreeGrafter"/>
</dbReference>
<keyword evidence="3" id="KW-0813">Transport</keyword>
<feature type="compositionally biased region" description="Polar residues" evidence="12">
    <location>
        <begin position="13"/>
        <end position="22"/>
    </location>
</feature>
<evidence type="ECO:0000256" key="3">
    <source>
        <dbReference type="ARBA" id="ARBA00022448"/>
    </source>
</evidence>
<dbReference type="InterPro" id="IPR038506">
    <property type="entry name" value="GLE1-like_sf"/>
</dbReference>
<evidence type="ECO:0000256" key="8">
    <source>
        <dbReference type="ARBA" id="ARBA00023242"/>
    </source>
</evidence>
<feature type="region of interest" description="Disordered" evidence="12">
    <location>
        <begin position="182"/>
        <end position="264"/>
    </location>
</feature>
<evidence type="ECO:0000256" key="2">
    <source>
        <dbReference type="ARBA" id="ARBA00011056"/>
    </source>
</evidence>
<dbReference type="Pfam" id="PF07817">
    <property type="entry name" value="GLE1"/>
    <property type="match status" value="1"/>
</dbReference>
<dbReference type="GO" id="GO:0016973">
    <property type="term" value="P:poly(A)+ mRNA export from nucleus"/>
    <property type="evidence" value="ECO:0007669"/>
    <property type="project" value="InterPro"/>
</dbReference>
<keyword evidence="7" id="KW-0906">Nuclear pore complex</keyword>
<keyword evidence="4" id="KW-0509">mRNA transport</keyword>
<comment type="caution">
    <text evidence="13">The sequence shown here is derived from an EMBL/GenBank/DDBJ whole genome shotgun (WGS) entry which is preliminary data.</text>
</comment>
<feature type="region of interest" description="Disordered" evidence="12">
    <location>
        <begin position="1"/>
        <end position="77"/>
    </location>
</feature>
<evidence type="ECO:0000256" key="6">
    <source>
        <dbReference type="ARBA" id="ARBA00023010"/>
    </source>
</evidence>
<dbReference type="Proteomes" id="UP000274822">
    <property type="component" value="Unassembled WGS sequence"/>
</dbReference>
<dbReference type="GO" id="GO:0005737">
    <property type="term" value="C:cytoplasm"/>
    <property type="evidence" value="ECO:0007669"/>
    <property type="project" value="TreeGrafter"/>
</dbReference>
<accession>A0A433QA45</accession>
<comment type="similarity">
    <text evidence="2">Belongs to the GLE1 family.</text>
</comment>
<keyword evidence="5" id="KW-0653">Protein transport</keyword>
<evidence type="ECO:0000256" key="11">
    <source>
        <dbReference type="SAM" id="Coils"/>
    </source>
</evidence>
<dbReference type="GO" id="GO:0044614">
    <property type="term" value="C:nuclear pore cytoplasmic filaments"/>
    <property type="evidence" value="ECO:0007669"/>
    <property type="project" value="TreeGrafter"/>
</dbReference>
<evidence type="ECO:0000256" key="9">
    <source>
        <dbReference type="ARBA" id="ARBA00026227"/>
    </source>
</evidence>
<feature type="compositionally biased region" description="Basic and acidic residues" evidence="12">
    <location>
        <begin position="182"/>
        <end position="256"/>
    </location>
</feature>
<proteinExistence type="inferred from homology"/>
<evidence type="ECO:0000256" key="5">
    <source>
        <dbReference type="ARBA" id="ARBA00022927"/>
    </source>
</evidence>
<dbReference type="AlphaFoldDB" id="A0A433QA45"/>
<dbReference type="GO" id="GO:0031369">
    <property type="term" value="F:translation initiation factor binding"/>
    <property type="evidence" value="ECO:0007669"/>
    <property type="project" value="TreeGrafter"/>
</dbReference>
<gene>
    <name evidence="13" type="ORF">BC938DRAFT_484330</name>
</gene>
<sequence>MRFSPDPVRNPRSAATPNSPSRAKSYASFRAPNNDSDSDEDNDHNTQLDYNTSDSEENNPLYAVGRKSEKSISQFQNEQEEEMSHIFNLTSHVDTWVLYTSTMEASWKVAERRSVKAWQDHLIKVQQKKLLGEKRRRQELEHDAEEVRRILEQMNLERSDEKMKIEFDNRNKQLWNRDADLKSQQEALDHARRQQEEQERIAREKKEAEERKIKAERERNEKERSEKEKERNEKEKQERLERTKRDAAKAAADKQQAKQAATAADSVSPKAAIEAQKYRDHLQVNKYHSFARHITMLQRRAARFPNVISSSKICDTLFKNIRTKILPAVAANKVWKDYCFKIRFQIKPKIGQIVNQRAGLLKIVNELDTIFTQAKGVSDVVGEWSMNFTAKSFVKQAEMEVTVNMPTAYPLAHVCVLLFQRHPTFLDSLMARFVKKCTYVIPQYMDKQPGQTAQDVLKAKGYKQKGENDWENNIQYSERMCGILALWAAILQTTPEVGQNLYGISHGWTWLARIVSGTVLLQTYPRQLPKVLLLLMQQYIPLLAGNKEAIASVVRLRNYLEEYGRSEGRTLKGVEGRTYDP</sequence>